<evidence type="ECO:0000256" key="9">
    <source>
        <dbReference type="ARBA" id="ARBA00023136"/>
    </source>
</evidence>
<protein>
    <submittedName>
        <fullName evidence="13">Gram-negative porin family protein</fullName>
    </submittedName>
</protein>
<name>A0AAI8FMH2_9BURK</name>
<dbReference type="GO" id="GO:0009279">
    <property type="term" value="C:cell outer membrane"/>
    <property type="evidence" value="ECO:0007669"/>
    <property type="project" value="UniProtKB-SubCell"/>
</dbReference>
<dbReference type="InterPro" id="IPR050298">
    <property type="entry name" value="Gram-neg_bact_OMP"/>
</dbReference>
<dbReference type="PRINTS" id="PR00184">
    <property type="entry name" value="NEISSPPORIN"/>
</dbReference>
<keyword evidence="10" id="KW-0998">Cell outer membrane</keyword>
<keyword evidence="5" id="KW-0812">Transmembrane</keyword>
<keyword evidence="3" id="KW-0813">Transport</keyword>
<keyword evidence="14" id="KW-1185">Reference proteome</keyword>
<dbReference type="CDD" id="cd00342">
    <property type="entry name" value="gram_neg_porins"/>
    <property type="match status" value="1"/>
</dbReference>
<dbReference type="PRINTS" id="PR00182">
    <property type="entry name" value="ECOLNEIPORIN"/>
</dbReference>
<gene>
    <name evidence="13" type="ORF">DM82_741</name>
</gene>
<dbReference type="GO" id="GO:0034220">
    <property type="term" value="P:monoatomic ion transmembrane transport"/>
    <property type="evidence" value="ECO:0007669"/>
    <property type="project" value="InterPro"/>
</dbReference>
<dbReference type="RefSeq" id="WP_010102725.1">
    <property type="nucleotide sequence ID" value="NZ_CP008726.1"/>
</dbReference>
<keyword evidence="6 11" id="KW-0732">Signal</keyword>
<evidence type="ECO:0000256" key="3">
    <source>
        <dbReference type="ARBA" id="ARBA00022448"/>
    </source>
</evidence>
<accession>A0AAI8FMH2</accession>
<evidence type="ECO:0000313" key="13">
    <source>
        <dbReference type="EMBL" id="AIO65805.1"/>
    </source>
</evidence>
<evidence type="ECO:0000256" key="8">
    <source>
        <dbReference type="ARBA" id="ARBA00023114"/>
    </source>
</evidence>
<dbReference type="InterPro" id="IPR002299">
    <property type="entry name" value="Porin_Neis"/>
</dbReference>
<sequence>MKKQVIGAVSATLFGAAATAHAQSSVTLYGLLDASIAYTNNQSGKSAWQQGSGLLSNTVFGLSGAEDLGRALRAIFRLESGFNLNNGSPSYKNTVFGRRAYVGLQSDDYGTLTFGRQYDSVVDYLGPMALASNGDGNNLAAHPFDNDNIDDSFYIDNAVKYASPAVAGVQFGAMYGFSNQAGFSHNRAYSAGVSYGNGPISLAAAYLQLNRGGATANGALSTNDMPNFPAARQRVMGAGGSYTFDRATVGVLWTRAMLDDTAPASPPGAMRTLRFDNYEINARYALTPAMSLAGAYTFTDGRYDGAAPAGDPKWHQVTLMADYALSKRTDVYAEAVYQRQFGVSSDATLGFASINGLGASSTNTQVTATVGIRHRF</sequence>
<evidence type="ECO:0000256" key="11">
    <source>
        <dbReference type="SAM" id="SignalP"/>
    </source>
</evidence>
<dbReference type="SUPFAM" id="SSF56935">
    <property type="entry name" value="Porins"/>
    <property type="match status" value="1"/>
</dbReference>
<feature type="chain" id="PRO_5042620055" evidence="11">
    <location>
        <begin position="23"/>
        <end position="376"/>
    </location>
</feature>
<dbReference type="InterPro" id="IPR001702">
    <property type="entry name" value="Porin_Gram-ve"/>
</dbReference>
<evidence type="ECO:0000313" key="14">
    <source>
        <dbReference type="Proteomes" id="UP000029424"/>
    </source>
</evidence>
<dbReference type="EMBL" id="CP008726">
    <property type="protein sequence ID" value="AIO65805.1"/>
    <property type="molecule type" value="Genomic_DNA"/>
</dbReference>
<dbReference type="AlphaFoldDB" id="A0AAI8FMH2"/>
<keyword evidence="9" id="KW-0472">Membrane</keyword>
<dbReference type="InterPro" id="IPR033900">
    <property type="entry name" value="Gram_neg_porin_domain"/>
</dbReference>
<comment type="subunit">
    <text evidence="2">Homotrimer.</text>
</comment>
<dbReference type="InterPro" id="IPR023614">
    <property type="entry name" value="Porin_dom_sf"/>
</dbReference>
<comment type="subcellular location">
    <subcellularLocation>
        <location evidence="1">Cell outer membrane</location>
        <topology evidence="1">Multi-pass membrane protein</topology>
    </subcellularLocation>
</comment>
<evidence type="ECO:0000256" key="2">
    <source>
        <dbReference type="ARBA" id="ARBA00011233"/>
    </source>
</evidence>
<evidence type="ECO:0000256" key="5">
    <source>
        <dbReference type="ARBA" id="ARBA00022692"/>
    </source>
</evidence>
<dbReference type="PANTHER" id="PTHR34501">
    <property type="entry name" value="PROTEIN YDDL-RELATED"/>
    <property type="match status" value="1"/>
</dbReference>
<keyword evidence="4" id="KW-1134">Transmembrane beta strand</keyword>
<dbReference type="GO" id="GO:0046930">
    <property type="term" value="C:pore complex"/>
    <property type="evidence" value="ECO:0007669"/>
    <property type="project" value="UniProtKB-KW"/>
</dbReference>
<proteinExistence type="predicted"/>
<reference evidence="13 14" key="1">
    <citation type="submission" date="2014-06" db="EMBL/GenBank/DDBJ databases">
        <authorList>
            <person name="Bishop-Lilly K.A."/>
            <person name="Broomall S.M."/>
            <person name="Chain P.S."/>
            <person name="Chertkov O."/>
            <person name="Coyne S.R."/>
            <person name="Daligault H.E."/>
            <person name="Davenport K.W."/>
            <person name="Erkkila T."/>
            <person name="Frey K.G."/>
            <person name="Gibbons H.S."/>
            <person name="Gu W."/>
            <person name="Jaissle J."/>
            <person name="Johnson S.L."/>
            <person name="Koroleva G.I."/>
            <person name="Ladner J.T."/>
            <person name="Lo C.-C."/>
            <person name="Minogue T.D."/>
            <person name="Munk C."/>
            <person name="Palacios G.F."/>
            <person name="Redden C.L."/>
            <person name="Rosenzweig C.N."/>
            <person name="Scholz M.B."/>
            <person name="Teshima H."/>
            <person name="Xu Y."/>
        </authorList>
    </citation>
    <scope>NUCLEOTIDE SEQUENCE [LARGE SCALE GENOMIC DNA]</scope>
    <source>
        <strain evidence="13 14">EO147</strain>
    </source>
</reference>
<evidence type="ECO:0000256" key="4">
    <source>
        <dbReference type="ARBA" id="ARBA00022452"/>
    </source>
</evidence>
<dbReference type="Gene3D" id="2.40.160.10">
    <property type="entry name" value="Porin"/>
    <property type="match status" value="1"/>
</dbReference>
<evidence type="ECO:0000256" key="1">
    <source>
        <dbReference type="ARBA" id="ARBA00004571"/>
    </source>
</evidence>
<evidence type="ECO:0000256" key="7">
    <source>
        <dbReference type="ARBA" id="ARBA00023065"/>
    </source>
</evidence>
<feature type="domain" description="Porin" evidence="12">
    <location>
        <begin position="11"/>
        <end position="339"/>
    </location>
</feature>
<evidence type="ECO:0000256" key="6">
    <source>
        <dbReference type="ARBA" id="ARBA00022729"/>
    </source>
</evidence>
<dbReference type="KEGG" id="bok:DM82_741"/>
<dbReference type="GO" id="GO:0015288">
    <property type="term" value="F:porin activity"/>
    <property type="evidence" value="ECO:0007669"/>
    <property type="project" value="UniProtKB-KW"/>
</dbReference>
<dbReference type="Pfam" id="PF13609">
    <property type="entry name" value="Porin_4"/>
    <property type="match status" value="1"/>
</dbReference>
<dbReference type="PANTHER" id="PTHR34501:SF9">
    <property type="entry name" value="MAJOR OUTER MEMBRANE PROTEIN P.IA"/>
    <property type="match status" value="1"/>
</dbReference>
<organism evidence="13 14">
    <name type="scientific">Burkholderia oklahomensis</name>
    <dbReference type="NCBI Taxonomy" id="342113"/>
    <lineage>
        <taxon>Bacteria</taxon>
        <taxon>Pseudomonadati</taxon>
        <taxon>Pseudomonadota</taxon>
        <taxon>Betaproteobacteria</taxon>
        <taxon>Burkholderiales</taxon>
        <taxon>Burkholderiaceae</taxon>
        <taxon>Burkholderia</taxon>
        <taxon>pseudomallei group</taxon>
    </lineage>
</organism>
<keyword evidence="8" id="KW-0626">Porin</keyword>
<dbReference type="Proteomes" id="UP000029424">
    <property type="component" value="Chromosome 1"/>
</dbReference>
<evidence type="ECO:0000256" key="10">
    <source>
        <dbReference type="ARBA" id="ARBA00023237"/>
    </source>
</evidence>
<evidence type="ECO:0000259" key="12">
    <source>
        <dbReference type="Pfam" id="PF13609"/>
    </source>
</evidence>
<feature type="signal peptide" evidence="11">
    <location>
        <begin position="1"/>
        <end position="22"/>
    </location>
</feature>
<keyword evidence="7" id="KW-0406">Ion transport</keyword>